<reference evidence="2 3" key="2">
    <citation type="journal article" date="2022" name="Int. J. Syst. Evol. Microbiol.">
        <title>Strains of Bradyrhizobium barranii sp. nov. associated with legumes native to Canada are symbionts of soybeans and belong to different subspecies (subsp. barranii subsp. nov. and subsp. apii subsp. nov.) and symbiovars (sv. glycinearum and sv. septentrionale).</title>
        <authorList>
            <person name="Bromfield E.S.P."/>
            <person name="Cloutier S."/>
            <person name="Wasai-Hara S."/>
            <person name="Minamisawa K."/>
        </authorList>
    </citation>
    <scope>NUCLEOTIDE SEQUENCE [LARGE SCALE GENOMIC DNA]</scope>
    <source>
        <strain evidence="2 3">144S4</strain>
    </source>
</reference>
<evidence type="ECO:0000313" key="2">
    <source>
        <dbReference type="EMBL" id="UEM14115.1"/>
    </source>
</evidence>
<accession>A0A939RZJ1</accession>
<dbReference type="RefSeq" id="WP_155258294.1">
    <property type="nucleotide sequence ID" value="NZ_CP086136.1"/>
</dbReference>
<gene>
    <name evidence="2" type="ORF">J4G43_007630</name>
    <name evidence="1" type="ORF">J4G43_09800</name>
</gene>
<dbReference type="EMBL" id="JAGEMI010000001">
    <property type="protein sequence ID" value="MBO1861219.1"/>
    <property type="molecule type" value="Genomic_DNA"/>
</dbReference>
<evidence type="ECO:0000313" key="3">
    <source>
        <dbReference type="Proteomes" id="UP000664702"/>
    </source>
</evidence>
<dbReference type="EMBL" id="CP086136">
    <property type="protein sequence ID" value="UEM14115.1"/>
    <property type="molecule type" value="Genomic_DNA"/>
</dbReference>
<proteinExistence type="predicted"/>
<reference evidence="1" key="1">
    <citation type="submission" date="2021-03" db="EMBL/GenBank/DDBJ databases">
        <title>Whole Genome Sequence of Bradyrhizobium sp. Strain 144S4.</title>
        <authorList>
            <person name="Bromfield E.S.P."/>
            <person name="Cloutier S."/>
        </authorList>
    </citation>
    <scope>NUCLEOTIDE SEQUENCE [LARGE SCALE GENOMIC DNA]</scope>
    <source>
        <strain evidence="1">144S4</strain>
    </source>
</reference>
<dbReference type="KEGG" id="bban:J4G43_007630"/>
<dbReference type="AlphaFoldDB" id="A0A939RZJ1"/>
<protein>
    <submittedName>
        <fullName evidence="1">Uncharacterized protein</fullName>
    </submittedName>
</protein>
<dbReference type="Proteomes" id="UP000664702">
    <property type="component" value="Chromosome"/>
</dbReference>
<sequence length="146" mass="16917">MPSRQNLYDLYGSTSLLNLERRIAEGKIPTAEELAAVLEANSAEPLPAWFSALVVKSLRGELKKRGRPPKDDALFSIRFQLARAKYRQYLTWLQKRERAVGLKGWPAVRDQKWWTGPPHERAARMASARWLRHMDWRAFLNRVSSS</sequence>
<name>A0A939RZJ1_9BRAD</name>
<organism evidence="1">
    <name type="scientific">Bradyrhizobium barranii subsp. barranii</name>
    <dbReference type="NCBI Taxonomy" id="2823807"/>
    <lineage>
        <taxon>Bacteria</taxon>
        <taxon>Pseudomonadati</taxon>
        <taxon>Pseudomonadota</taxon>
        <taxon>Alphaproteobacteria</taxon>
        <taxon>Hyphomicrobiales</taxon>
        <taxon>Nitrobacteraceae</taxon>
        <taxon>Bradyrhizobium</taxon>
        <taxon>Bradyrhizobium barranii</taxon>
    </lineage>
</organism>
<evidence type="ECO:0000313" key="1">
    <source>
        <dbReference type="EMBL" id="MBO1861219.1"/>
    </source>
</evidence>